<evidence type="ECO:0000259" key="1">
    <source>
        <dbReference type="Pfam" id="PF08808"/>
    </source>
</evidence>
<dbReference type="Proteomes" id="UP001176500">
    <property type="component" value="Unassembled WGS sequence"/>
</dbReference>
<name>A0ABT8LW75_9GAMM</name>
<dbReference type="EMBL" id="JASMRX010000031">
    <property type="protein sequence ID" value="MDN6881558.1"/>
    <property type="molecule type" value="Genomic_DNA"/>
</dbReference>
<comment type="caution">
    <text evidence="2">The sequence shown here is derived from an EMBL/GenBank/DDBJ whole genome shotgun (WGS) entry which is preliminary data.</text>
</comment>
<proteinExistence type="predicted"/>
<organism evidence="2 3">
    <name type="scientific">Serratia bockelmannii</name>
    <dbReference type="NCBI Taxonomy" id="2703793"/>
    <lineage>
        <taxon>Bacteria</taxon>
        <taxon>Pseudomonadati</taxon>
        <taxon>Pseudomonadota</taxon>
        <taxon>Gammaproteobacteria</taxon>
        <taxon>Enterobacterales</taxon>
        <taxon>Yersiniaceae</taxon>
        <taxon>Serratia</taxon>
    </lineage>
</organism>
<accession>A0ABT8LW75</accession>
<dbReference type="InterPro" id="IPR014914">
    <property type="entry name" value="RES_dom"/>
</dbReference>
<dbReference type="RefSeq" id="WP_301481179.1">
    <property type="nucleotide sequence ID" value="NZ_JASMRX010000031.1"/>
</dbReference>
<keyword evidence="3" id="KW-1185">Reference proteome</keyword>
<evidence type="ECO:0000313" key="3">
    <source>
        <dbReference type="Proteomes" id="UP001176500"/>
    </source>
</evidence>
<protein>
    <submittedName>
        <fullName evidence="2">RES family NAD+ phosphorylase</fullName>
    </submittedName>
</protein>
<feature type="domain" description="RES" evidence="1">
    <location>
        <begin position="80"/>
        <end position="192"/>
    </location>
</feature>
<gene>
    <name evidence="2" type="ORF">QO199_23235</name>
</gene>
<sequence length="229" mass="24965">MVLKLGVNPNDEVSQLTETSGYMCANEQDEAALATIKQLQDAILLANSDNVNAGTSTYRLQRGSHGGSSVFFNRDGADFRFSLTDGVTGSMYLAYDPLTSLKEVFQGKKSVRESDLDDYFMGEVVIEKDVRVLVVKDLVRSTRLTLHQVTTGTRAVTQLLAEKARGAGLDGMLFTSNVTGEDCLVLWQDDIAGAGMAVTRSQTRLSDFEYNGHEAADILVERLGIPVNE</sequence>
<dbReference type="Pfam" id="PF08808">
    <property type="entry name" value="RES"/>
    <property type="match status" value="1"/>
</dbReference>
<evidence type="ECO:0000313" key="2">
    <source>
        <dbReference type="EMBL" id="MDN6881558.1"/>
    </source>
</evidence>
<reference evidence="2" key="1">
    <citation type="submission" date="2023-05" db="EMBL/GenBank/DDBJ databases">
        <title>Cannabis rhizosphere genomes.</title>
        <authorList>
            <person name="Goff K.L."/>
        </authorList>
    </citation>
    <scope>NUCLEOTIDE SEQUENCE</scope>
    <source>
        <strain evidence="2">SPPC 2817</strain>
    </source>
</reference>